<feature type="compositionally biased region" description="Low complexity" evidence="7">
    <location>
        <begin position="285"/>
        <end position="297"/>
    </location>
</feature>
<keyword evidence="5 8" id="KW-1133">Transmembrane helix</keyword>
<dbReference type="Proteomes" id="UP000028924">
    <property type="component" value="Unassembled WGS sequence"/>
</dbReference>
<evidence type="ECO:0000256" key="8">
    <source>
        <dbReference type="SAM" id="Phobius"/>
    </source>
</evidence>
<keyword evidence="10" id="KW-1185">Reference proteome</keyword>
<feature type="transmembrane region" description="Helical" evidence="8">
    <location>
        <begin position="527"/>
        <end position="546"/>
    </location>
</feature>
<evidence type="ECO:0000256" key="3">
    <source>
        <dbReference type="ARBA" id="ARBA00022448"/>
    </source>
</evidence>
<dbReference type="EMBL" id="KL662110">
    <property type="protein sequence ID" value="KFM24756.1"/>
    <property type="molecule type" value="Genomic_DNA"/>
</dbReference>
<dbReference type="OrthoDB" id="330047at2759"/>
<feature type="transmembrane region" description="Helical" evidence="8">
    <location>
        <begin position="439"/>
        <end position="464"/>
    </location>
</feature>
<feature type="transmembrane region" description="Helical" evidence="8">
    <location>
        <begin position="408"/>
        <end position="427"/>
    </location>
</feature>
<dbReference type="SUPFAM" id="SSF103473">
    <property type="entry name" value="MFS general substrate transporter"/>
    <property type="match status" value="1"/>
</dbReference>
<protein>
    <submittedName>
        <fullName evidence="9">Large neutral amino acids transporter small subunit 4</fullName>
    </submittedName>
</protein>
<dbReference type="InterPro" id="IPR052599">
    <property type="entry name" value="SLC43A_AATransporter"/>
</dbReference>
<keyword evidence="6 8" id="KW-0472">Membrane</keyword>
<dbReference type="PANTHER" id="PTHR20772:SF2">
    <property type="entry name" value="PROTEIN FMP42"/>
    <property type="match status" value="1"/>
</dbReference>
<sequence>MVGHQVILPEGYRDAKLGMIIAATIGEIVQETLCKSQESKLAVLWTVGIFALNCGPVLVGFVLDYCGPKFTCIVGSLLNILGLILFGVSQSSGPNAFIPASIFLGLGGITFHLAQMHASALYPRKRGMLTAVFVAGFTGSGIIFYLLLLIFQAAGSTRAAYMGVLMGYAGLCALWIPLSAWMMPNSPFRVGQVYLLTSKWRFEVRQRSAPPSGRDAVRSNLISAGVPDSSNPFWQEEEEHSRSGISGNGGAAVGWGAFSGSPGPHGAGPTQANGSVLGVAQQQHADPYAAAEGAAQAGDSLGGGQRPGLITDQAGLQGLDGNRGPPSADPLTDPSPLPHGVVWGPLVFEARRFVELRKLSFLEQFKSSESFGMGLFYTLNVFTMQFYLGTMRLQLSNKGSNAETYSNFGNVVVAFAFLLIPVIGWLLDKKGYGSTLGSILGLSVLTLVLQALPSLPLQVVTILIWMTARFFMYASYFAIFGALFGFRNFGRLVAVDNIFNGLFGLLQYPLTYLAIHPLNGNFMWVNLGQAACLIPLSWFCVAMYRWEREDLVPIRPLEGEELPCDMLGHQERKKLKDLHLPNLGLGELRMPHVQLPEAIRKLTRSGTREREVEV</sequence>
<feature type="transmembrane region" description="Helical" evidence="8">
    <location>
        <begin position="128"/>
        <end position="153"/>
    </location>
</feature>
<dbReference type="KEGG" id="apro:F751_3768"/>
<evidence type="ECO:0000256" key="5">
    <source>
        <dbReference type="ARBA" id="ARBA00022989"/>
    </source>
</evidence>
<feature type="transmembrane region" description="Helical" evidence="8">
    <location>
        <begin position="498"/>
        <end position="515"/>
    </location>
</feature>
<dbReference type="GeneID" id="23615159"/>
<evidence type="ECO:0000256" key="7">
    <source>
        <dbReference type="SAM" id="MobiDB-lite"/>
    </source>
</evidence>
<feature type="transmembrane region" description="Helical" evidence="8">
    <location>
        <begin position="96"/>
        <end position="116"/>
    </location>
</feature>
<feature type="transmembrane region" description="Helical" evidence="8">
    <location>
        <begin position="470"/>
        <end position="486"/>
    </location>
</feature>
<evidence type="ECO:0000313" key="9">
    <source>
        <dbReference type="EMBL" id="KFM24756.1"/>
    </source>
</evidence>
<dbReference type="GO" id="GO:0016020">
    <property type="term" value="C:membrane"/>
    <property type="evidence" value="ECO:0007669"/>
    <property type="project" value="UniProtKB-SubCell"/>
</dbReference>
<name>A0A087SGA2_AUXPR</name>
<dbReference type="InterPro" id="IPR036259">
    <property type="entry name" value="MFS_trans_sf"/>
</dbReference>
<evidence type="ECO:0000256" key="2">
    <source>
        <dbReference type="ARBA" id="ARBA00006595"/>
    </source>
</evidence>
<dbReference type="CDD" id="cd06174">
    <property type="entry name" value="MFS"/>
    <property type="match status" value="1"/>
</dbReference>
<organism evidence="9 10">
    <name type="scientific">Auxenochlorella protothecoides</name>
    <name type="common">Green microalga</name>
    <name type="synonym">Chlorella protothecoides</name>
    <dbReference type="NCBI Taxonomy" id="3075"/>
    <lineage>
        <taxon>Eukaryota</taxon>
        <taxon>Viridiplantae</taxon>
        <taxon>Chlorophyta</taxon>
        <taxon>core chlorophytes</taxon>
        <taxon>Trebouxiophyceae</taxon>
        <taxon>Chlorellales</taxon>
        <taxon>Chlorellaceae</taxon>
        <taxon>Auxenochlorella</taxon>
    </lineage>
</organism>
<feature type="transmembrane region" description="Helical" evidence="8">
    <location>
        <begin position="70"/>
        <end position="90"/>
    </location>
</feature>
<keyword evidence="4 8" id="KW-0812">Transmembrane</keyword>
<feature type="transmembrane region" description="Helical" evidence="8">
    <location>
        <begin position="370"/>
        <end position="388"/>
    </location>
</feature>
<evidence type="ECO:0000313" key="10">
    <source>
        <dbReference type="Proteomes" id="UP000028924"/>
    </source>
</evidence>
<dbReference type="PANTHER" id="PTHR20772">
    <property type="entry name" value="PROTEIN FMP42"/>
    <property type="match status" value="1"/>
</dbReference>
<evidence type="ECO:0000256" key="1">
    <source>
        <dbReference type="ARBA" id="ARBA00004141"/>
    </source>
</evidence>
<feature type="region of interest" description="Disordered" evidence="7">
    <location>
        <begin position="227"/>
        <end position="335"/>
    </location>
</feature>
<keyword evidence="3" id="KW-0813">Transport</keyword>
<comment type="subcellular location">
    <subcellularLocation>
        <location evidence="1">Membrane</location>
        <topology evidence="1">Multi-pass membrane protein</topology>
    </subcellularLocation>
</comment>
<dbReference type="RefSeq" id="XP_011397644.1">
    <property type="nucleotide sequence ID" value="XM_011399342.1"/>
</dbReference>
<dbReference type="AlphaFoldDB" id="A0A087SGA2"/>
<evidence type="ECO:0000256" key="4">
    <source>
        <dbReference type="ARBA" id="ARBA00022692"/>
    </source>
</evidence>
<comment type="similarity">
    <text evidence="2">Belongs to the SLC43A transporter (TC 2.A.1.44) family.</text>
</comment>
<dbReference type="STRING" id="3075.A0A087SGA2"/>
<feature type="transmembrane region" description="Helical" evidence="8">
    <location>
        <begin position="159"/>
        <end position="181"/>
    </location>
</feature>
<accession>A0A087SGA2</accession>
<feature type="transmembrane region" description="Helical" evidence="8">
    <location>
        <begin position="42"/>
        <end position="63"/>
    </location>
</feature>
<dbReference type="Gene3D" id="1.20.1250.20">
    <property type="entry name" value="MFS general substrate transporter like domains"/>
    <property type="match status" value="1"/>
</dbReference>
<feature type="compositionally biased region" description="Polar residues" evidence="7">
    <location>
        <begin position="270"/>
        <end position="284"/>
    </location>
</feature>
<evidence type="ECO:0000256" key="6">
    <source>
        <dbReference type="ARBA" id="ARBA00023136"/>
    </source>
</evidence>
<dbReference type="eggNOG" id="ENOG502RRFV">
    <property type="taxonomic scope" value="Eukaryota"/>
</dbReference>
<reference evidence="9 10" key="1">
    <citation type="journal article" date="2014" name="BMC Genomics">
        <title>Oil accumulation mechanisms of the oleaginous microalga Chlorella protothecoides revealed through its genome, transcriptomes, and proteomes.</title>
        <authorList>
            <person name="Gao C."/>
            <person name="Wang Y."/>
            <person name="Shen Y."/>
            <person name="Yan D."/>
            <person name="He X."/>
            <person name="Dai J."/>
            <person name="Wu Q."/>
        </authorList>
    </citation>
    <scope>NUCLEOTIDE SEQUENCE [LARGE SCALE GENOMIC DNA]</scope>
    <source>
        <strain evidence="9 10">0710</strain>
    </source>
</reference>
<gene>
    <name evidence="9" type="ORF">F751_3768</name>
</gene>
<proteinExistence type="inferred from homology"/>